<feature type="non-terminal residue" evidence="1">
    <location>
        <position position="1"/>
    </location>
</feature>
<dbReference type="Proteomes" id="UP000324058">
    <property type="component" value="Unassembled WGS sequence"/>
</dbReference>
<dbReference type="SUPFAM" id="SSF53850">
    <property type="entry name" value="Periplasmic binding protein-like II"/>
    <property type="match status" value="1"/>
</dbReference>
<gene>
    <name evidence="1" type="ORF">E0F66_13095</name>
</gene>
<name>A0A5S4T660_STRPY</name>
<accession>A0A5S4T660</accession>
<organism evidence="1 2">
    <name type="scientific">Streptococcus pyogenes</name>
    <dbReference type="NCBI Taxonomy" id="1314"/>
    <lineage>
        <taxon>Bacteria</taxon>
        <taxon>Bacillati</taxon>
        <taxon>Bacillota</taxon>
        <taxon>Bacilli</taxon>
        <taxon>Lactobacillales</taxon>
        <taxon>Streptococcaceae</taxon>
        <taxon>Streptococcus</taxon>
    </lineage>
</organism>
<evidence type="ECO:0000313" key="2">
    <source>
        <dbReference type="Proteomes" id="UP000324058"/>
    </source>
</evidence>
<dbReference type="AlphaFoldDB" id="A0A5S4T660"/>
<dbReference type="Gene3D" id="3.10.105.10">
    <property type="entry name" value="Dipeptide-binding Protein, Domain 3"/>
    <property type="match status" value="1"/>
</dbReference>
<sequence>VWNVKPFCTSFWGGRPTQDARYSTSYVSNAQWNDTRFKRPDFDKMVMLARGELDEAKRQALYRDMALMVRDEGGLILPVFNDFINACSSHLKGFVHDIGNDFSNGRIASRVWLEA</sequence>
<protein>
    <submittedName>
        <fullName evidence="1">Peptide ABC transporter substrate-binding protein</fullName>
    </submittedName>
</protein>
<dbReference type="Gene3D" id="3.40.190.10">
    <property type="entry name" value="Periplasmic binding protein-like II"/>
    <property type="match status" value="1"/>
</dbReference>
<comment type="caution">
    <text evidence="1">The sequence shown here is derived from an EMBL/GenBank/DDBJ whole genome shotgun (WGS) entry which is preliminary data.</text>
</comment>
<proteinExistence type="predicted"/>
<evidence type="ECO:0000313" key="1">
    <source>
        <dbReference type="EMBL" id="TYK91450.1"/>
    </source>
</evidence>
<reference evidence="1 2" key="1">
    <citation type="submission" date="2019-02" db="EMBL/GenBank/DDBJ databases">
        <title>Novel genomic isolates of S. pyogenes and S. dysgalactiae subsp. equisimilis associated to necrotising fasciitis (NSTI).</title>
        <authorList>
            <person name="Barrantes I."/>
        </authorList>
    </citation>
    <scope>NUCLEOTIDE SEQUENCE [LARGE SCALE GENOMIC DNA]</scope>
    <source>
        <strain evidence="1 2">SPY2028</strain>
    </source>
</reference>
<dbReference type="EMBL" id="SJLL01000622">
    <property type="protein sequence ID" value="TYK91450.1"/>
    <property type="molecule type" value="Genomic_DNA"/>
</dbReference>